<feature type="domain" description="Ferric oxidoreductase" evidence="11">
    <location>
        <begin position="48"/>
        <end position="162"/>
    </location>
</feature>
<comment type="caution">
    <text evidence="12">The sequence shown here is derived from an EMBL/GenBank/DDBJ whole genome shotgun (WGS) entry which is preliminary data.</text>
</comment>
<dbReference type="PANTHER" id="PTHR36964:SF1">
    <property type="entry name" value="PROTEIN-METHIONINE-SULFOXIDE REDUCTASE HEME-BINDING SUBUNIT MSRQ"/>
    <property type="match status" value="1"/>
</dbReference>
<organism evidence="12">
    <name type="scientific">Providencia stuartii</name>
    <dbReference type="NCBI Taxonomy" id="588"/>
    <lineage>
        <taxon>Bacteria</taxon>
        <taxon>Pseudomonadati</taxon>
        <taxon>Pseudomonadota</taxon>
        <taxon>Gammaproteobacteria</taxon>
        <taxon>Enterobacterales</taxon>
        <taxon>Morganellaceae</taxon>
        <taxon>Providencia</taxon>
    </lineage>
</organism>
<dbReference type="HAMAP" id="MF_01207">
    <property type="entry name" value="MsrQ"/>
    <property type="match status" value="1"/>
</dbReference>
<feature type="transmembrane region" description="Helical" evidence="10">
    <location>
        <begin position="174"/>
        <end position="192"/>
    </location>
</feature>
<evidence type="ECO:0000256" key="8">
    <source>
        <dbReference type="ARBA" id="ARBA00023004"/>
    </source>
</evidence>
<reference evidence="12" key="1">
    <citation type="submission" date="2024-02" db="EMBL/GenBank/DDBJ databases">
        <authorList>
            <consortium name="Clinical and Environmental Microbiology Branch: Whole genome sequencing antimicrobial resistance pathogens in the healthcare setting"/>
        </authorList>
    </citation>
    <scope>NUCLEOTIDE SEQUENCE</scope>
    <source>
        <strain evidence="12">2021GO-0154</strain>
    </source>
</reference>
<keyword evidence="5 10" id="KW-0812">Transmembrane</keyword>
<dbReference type="EMBL" id="ABMABF030000004">
    <property type="protein sequence ID" value="EMJ5133706.1"/>
    <property type="molecule type" value="Genomic_DNA"/>
</dbReference>
<name>A0AAI9DAQ3_PROST</name>
<protein>
    <recommendedName>
        <fullName evidence="10">Protein-methionine-sulfoxide reductase heme-binding subunit MsrQ</fullName>
    </recommendedName>
    <alternativeName>
        <fullName evidence="10">Flavocytochrome MsrQ</fullName>
    </alternativeName>
</protein>
<keyword evidence="6 10" id="KW-0249">Electron transport</keyword>
<keyword evidence="9 10" id="KW-0472">Membrane</keyword>
<evidence type="ECO:0000256" key="9">
    <source>
        <dbReference type="ARBA" id="ARBA00023136"/>
    </source>
</evidence>
<evidence type="ECO:0000256" key="10">
    <source>
        <dbReference type="HAMAP-Rule" id="MF_01207"/>
    </source>
</evidence>
<comment type="subunit">
    <text evidence="10">Heterodimer of a catalytic subunit (MsrP) and a heme-binding subunit (MsrQ).</text>
</comment>
<feature type="transmembrane region" description="Helical" evidence="10">
    <location>
        <begin position="51"/>
        <end position="69"/>
    </location>
</feature>
<evidence type="ECO:0000256" key="5">
    <source>
        <dbReference type="ARBA" id="ARBA00022692"/>
    </source>
</evidence>
<dbReference type="PANTHER" id="PTHR36964">
    <property type="entry name" value="PROTEIN-METHIONINE-SULFOXIDE REDUCTASE HEME-BINDING SUBUNIT MSRQ"/>
    <property type="match status" value="1"/>
</dbReference>
<dbReference type="GO" id="GO:0009055">
    <property type="term" value="F:electron transfer activity"/>
    <property type="evidence" value="ECO:0007669"/>
    <property type="project" value="UniProtKB-UniRule"/>
</dbReference>
<evidence type="ECO:0000259" key="11">
    <source>
        <dbReference type="Pfam" id="PF01794"/>
    </source>
</evidence>
<evidence type="ECO:0000313" key="12">
    <source>
        <dbReference type="EMBL" id="EMJ5133706.1"/>
    </source>
</evidence>
<dbReference type="GeneID" id="92280598"/>
<keyword evidence="10" id="KW-0479">Metal-binding</keyword>
<keyword evidence="2 10" id="KW-0813">Transport</keyword>
<dbReference type="InterPro" id="IPR022837">
    <property type="entry name" value="MsrQ-like"/>
</dbReference>
<gene>
    <name evidence="10" type="primary">msrQ</name>
    <name evidence="12" type="ORF">RG298_001398</name>
</gene>
<feature type="transmembrane region" description="Helical" evidence="10">
    <location>
        <begin position="151"/>
        <end position="168"/>
    </location>
</feature>
<proteinExistence type="inferred from homology"/>
<sequence>MLTENRAAVLITKVIAHTAALLPLLWLVYAINSQALGAEPTKDIQHFTGLIALRLLITVALIPILAHFLRFNTLFQTRKLLGLWCFVWALLHLCSYLLLEIGWNNLSLFFSEVFSHLYLVIGAVCWLSLFIMAISSFGCIRSRLGMWWKRIHYLLYPTLLMIIFHYVLSMKTMTPEPILYAILTMAAIAYRYKNLIVKHK</sequence>
<keyword evidence="4 10" id="KW-0288">FMN</keyword>
<keyword evidence="3 10" id="KW-0349">Heme</keyword>
<comment type="cofactor">
    <cofactor evidence="10">
        <name>FMN</name>
        <dbReference type="ChEBI" id="CHEBI:58210"/>
    </cofactor>
    <text evidence="10">Binds 1 FMN per subunit.</text>
</comment>
<dbReference type="RefSeq" id="WP_140183065.1">
    <property type="nucleotide sequence ID" value="NZ_VAUD01000044.1"/>
</dbReference>
<comment type="similarity">
    <text evidence="10">Belongs to the MsrQ family.</text>
</comment>
<dbReference type="AlphaFoldDB" id="A0AAI9DAQ3"/>
<keyword evidence="10" id="KW-1003">Cell membrane</keyword>
<evidence type="ECO:0000256" key="2">
    <source>
        <dbReference type="ARBA" id="ARBA00022448"/>
    </source>
</evidence>
<evidence type="ECO:0000256" key="7">
    <source>
        <dbReference type="ARBA" id="ARBA00022989"/>
    </source>
</evidence>
<comment type="cofactor">
    <cofactor evidence="10">
        <name>heme b</name>
        <dbReference type="ChEBI" id="CHEBI:60344"/>
    </cofactor>
    <text evidence="10">Binds 1 heme b (iron(II)-protoporphyrin IX) group per subunit.</text>
</comment>
<evidence type="ECO:0000256" key="4">
    <source>
        <dbReference type="ARBA" id="ARBA00022643"/>
    </source>
</evidence>
<dbReference type="GO" id="GO:0010181">
    <property type="term" value="F:FMN binding"/>
    <property type="evidence" value="ECO:0007669"/>
    <property type="project" value="UniProtKB-UniRule"/>
</dbReference>
<evidence type="ECO:0000256" key="6">
    <source>
        <dbReference type="ARBA" id="ARBA00022982"/>
    </source>
</evidence>
<keyword evidence="8 10" id="KW-0408">Iron</keyword>
<dbReference type="InterPro" id="IPR013130">
    <property type="entry name" value="Fe3_Rdtase_TM_dom"/>
</dbReference>
<evidence type="ECO:0000256" key="3">
    <source>
        <dbReference type="ARBA" id="ARBA00022617"/>
    </source>
</evidence>
<keyword evidence="10" id="KW-0285">Flavoprotein</keyword>
<evidence type="ECO:0000256" key="1">
    <source>
        <dbReference type="ARBA" id="ARBA00004141"/>
    </source>
</evidence>
<dbReference type="GO" id="GO:0046872">
    <property type="term" value="F:metal ion binding"/>
    <property type="evidence" value="ECO:0007669"/>
    <property type="project" value="UniProtKB-KW"/>
</dbReference>
<dbReference type="GO" id="GO:0016679">
    <property type="term" value="F:oxidoreductase activity, acting on diphenols and related substances as donors"/>
    <property type="evidence" value="ECO:0007669"/>
    <property type="project" value="TreeGrafter"/>
</dbReference>
<comment type="subcellular location">
    <subcellularLocation>
        <location evidence="10">Cell membrane</location>
        <topology evidence="10">Multi-pass membrane protein</topology>
    </subcellularLocation>
    <subcellularLocation>
        <location evidence="1">Membrane</location>
        <topology evidence="1">Multi-pass membrane protein</topology>
    </subcellularLocation>
</comment>
<feature type="transmembrane region" description="Helical" evidence="10">
    <location>
        <begin position="7"/>
        <end position="31"/>
    </location>
</feature>
<accession>A0AAI9DAQ3</accession>
<dbReference type="Pfam" id="PF01794">
    <property type="entry name" value="Ferric_reduct"/>
    <property type="match status" value="1"/>
</dbReference>
<feature type="transmembrane region" description="Helical" evidence="10">
    <location>
        <begin position="119"/>
        <end position="139"/>
    </location>
</feature>
<dbReference type="GO" id="GO:0030091">
    <property type="term" value="P:protein repair"/>
    <property type="evidence" value="ECO:0007669"/>
    <property type="project" value="UniProtKB-UniRule"/>
</dbReference>
<keyword evidence="7 10" id="KW-1133">Transmembrane helix</keyword>
<comment type="function">
    <text evidence="10">Part of the MsrPQ system that repairs oxidized periplasmic proteins containing methionine sulfoxide residues (Met-O), using respiratory chain electrons. Thus protects these proteins from oxidative-stress damage caused by reactive species of oxygen and chlorine generated by the host defense mechanisms. MsrPQ is essential for the maintenance of envelope integrity under bleach stress, rescuing a wide series of structurally unrelated periplasmic proteins from methionine oxidation. MsrQ provides electrons for reduction to the reductase catalytic subunit MsrP, using the quinone pool of the respiratory chain.</text>
</comment>
<dbReference type="GO" id="GO:0005886">
    <property type="term" value="C:plasma membrane"/>
    <property type="evidence" value="ECO:0007669"/>
    <property type="project" value="UniProtKB-SubCell"/>
</dbReference>
<feature type="transmembrane region" description="Helical" evidence="10">
    <location>
        <begin position="81"/>
        <end position="99"/>
    </location>
</feature>
<dbReference type="GO" id="GO:0020037">
    <property type="term" value="F:heme binding"/>
    <property type="evidence" value="ECO:0007669"/>
    <property type="project" value="UniProtKB-UniRule"/>
</dbReference>